<keyword evidence="2" id="KW-1185">Reference proteome</keyword>
<gene>
    <name evidence="1" type="ORF">OLC1_LOCUS8678</name>
</gene>
<reference evidence="1" key="1">
    <citation type="submission" date="2023-03" db="EMBL/GenBank/DDBJ databases">
        <authorList>
            <person name="Julca I."/>
        </authorList>
    </citation>
    <scope>NUCLEOTIDE SEQUENCE</scope>
</reference>
<dbReference type="EMBL" id="OX459120">
    <property type="protein sequence ID" value="CAI9098482.1"/>
    <property type="molecule type" value="Genomic_DNA"/>
</dbReference>
<evidence type="ECO:0000313" key="2">
    <source>
        <dbReference type="Proteomes" id="UP001161247"/>
    </source>
</evidence>
<dbReference type="AlphaFoldDB" id="A0AAV1CST3"/>
<dbReference type="Proteomes" id="UP001161247">
    <property type="component" value="Chromosome 3"/>
</dbReference>
<sequence>MLVTVIPPDHTVTEIIETSTGAQDLVSGGRRQGDDQAHVPKARVGEGGPVYLTYHHHHRSVSPLAAACRDQICLEKFMWADFLPQPTRGQYHRSSAMLWRRSAETPPAQGTPS</sequence>
<proteinExistence type="predicted"/>
<evidence type="ECO:0000313" key="1">
    <source>
        <dbReference type="EMBL" id="CAI9098482.1"/>
    </source>
</evidence>
<protein>
    <submittedName>
        <fullName evidence="1">OLC1v1035140C1</fullName>
    </submittedName>
</protein>
<organism evidence="1 2">
    <name type="scientific">Oldenlandia corymbosa var. corymbosa</name>
    <dbReference type="NCBI Taxonomy" id="529605"/>
    <lineage>
        <taxon>Eukaryota</taxon>
        <taxon>Viridiplantae</taxon>
        <taxon>Streptophyta</taxon>
        <taxon>Embryophyta</taxon>
        <taxon>Tracheophyta</taxon>
        <taxon>Spermatophyta</taxon>
        <taxon>Magnoliopsida</taxon>
        <taxon>eudicotyledons</taxon>
        <taxon>Gunneridae</taxon>
        <taxon>Pentapetalae</taxon>
        <taxon>asterids</taxon>
        <taxon>lamiids</taxon>
        <taxon>Gentianales</taxon>
        <taxon>Rubiaceae</taxon>
        <taxon>Rubioideae</taxon>
        <taxon>Spermacoceae</taxon>
        <taxon>Hedyotis-Oldenlandia complex</taxon>
        <taxon>Oldenlandia</taxon>
    </lineage>
</organism>
<accession>A0AAV1CST3</accession>
<name>A0AAV1CST3_OLDCO</name>